<feature type="transmembrane region" description="Helical" evidence="8">
    <location>
        <begin position="177"/>
        <end position="195"/>
    </location>
</feature>
<accession>A0ABW4AJJ6</accession>
<dbReference type="RefSeq" id="WP_317795611.1">
    <property type="nucleotide sequence ID" value="NZ_AP028461.1"/>
</dbReference>
<dbReference type="InterPro" id="IPR034294">
    <property type="entry name" value="Aquaporin_transptr"/>
</dbReference>
<evidence type="ECO:0000256" key="7">
    <source>
        <dbReference type="SAM" id="MobiDB-lite"/>
    </source>
</evidence>
<keyword evidence="10" id="KW-1185">Reference proteome</keyword>
<evidence type="ECO:0000313" key="10">
    <source>
        <dbReference type="Proteomes" id="UP001597183"/>
    </source>
</evidence>
<feature type="transmembrane region" description="Helical" evidence="8">
    <location>
        <begin position="148"/>
        <end position="170"/>
    </location>
</feature>
<comment type="subcellular location">
    <subcellularLocation>
        <location evidence="1">Membrane</location>
        <topology evidence="1">Multi-pass membrane protein</topology>
    </subcellularLocation>
</comment>
<feature type="transmembrane region" description="Helical" evidence="8">
    <location>
        <begin position="53"/>
        <end position="72"/>
    </location>
</feature>
<reference evidence="10" key="1">
    <citation type="journal article" date="2019" name="Int. J. Syst. Evol. Microbiol.">
        <title>The Global Catalogue of Microorganisms (GCM) 10K type strain sequencing project: providing services to taxonomists for standard genome sequencing and annotation.</title>
        <authorList>
            <consortium name="The Broad Institute Genomics Platform"/>
            <consortium name="The Broad Institute Genome Sequencing Center for Infectious Disease"/>
            <person name="Wu L."/>
            <person name="Ma J."/>
        </authorList>
    </citation>
    <scope>NUCLEOTIDE SEQUENCE [LARGE SCALE GENOMIC DNA]</scope>
    <source>
        <strain evidence="10">CCM 7526</strain>
    </source>
</reference>
<comment type="caution">
    <text evidence="9">The sequence shown here is derived from an EMBL/GenBank/DDBJ whole genome shotgun (WGS) entry which is preliminary data.</text>
</comment>
<keyword evidence="4 8" id="KW-1133">Transmembrane helix</keyword>
<keyword evidence="2 6" id="KW-0813">Transport</keyword>
<sequence length="281" mass="29129">MEIARPVTMRPNAVDARAAGVEFGLTTTFMATVFSLVHWGIGTAPPSASANELRIRVAAVSILVGLTIVGFADSRPGRFSGAHMNPAITLGVFAAGLLPARRVLPYLLAQSAGSIAAAALLRVAWGPSVSGGPVRWAVVQPGPGWPDASVAVAEAATLLVIVGVMCWMTACRPHWRAVWVVGGLFGLQGALLGTITGGSANPARQLGPALLSGEFHLLAVYLVAPVAGGVLAGWTAHRLQHARNVRRPVLAWPTPPERRARPSSAVLNPAVAVGRSPGREQ</sequence>
<evidence type="ECO:0000256" key="5">
    <source>
        <dbReference type="ARBA" id="ARBA00023136"/>
    </source>
</evidence>
<gene>
    <name evidence="9" type="ORF">ACFQ5G_37340</name>
</gene>
<dbReference type="InterPro" id="IPR023271">
    <property type="entry name" value="Aquaporin-like"/>
</dbReference>
<feature type="transmembrane region" description="Helical" evidence="8">
    <location>
        <begin position="20"/>
        <end position="41"/>
    </location>
</feature>
<dbReference type="InterPro" id="IPR000425">
    <property type="entry name" value="MIP"/>
</dbReference>
<feature type="transmembrane region" description="Helical" evidence="8">
    <location>
        <begin position="84"/>
        <end position="100"/>
    </location>
</feature>
<evidence type="ECO:0000256" key="3">
    <source>
        <dbReference type="ARBA" id="ARBA00022692"/>
    </source>
</evidence>
<evidence type="ECO:0000256" key="8">
    <source>
        <dbReference type="SAM" id="Phobius"/>
    </source>
</evidence>
<name>A0ABW4AJJ6_9ACTN</name>
<dbReference type="PANTHER" id="PTHR45724">
    <property type="entry name" value="AQUAPORIN NIP2-1"/>
    <property type="match status" value="1"/>
</dbReference>
<dbReference type="PROSITE" id="PS00221">
    <property type="entry name" value="MIP"/>
    <property type="match status" value="1"/>
</dbReference>
<comment type="similarity">
    <text evidence="6">Belongs to the MIP/aquaporin (TC 1.A.8) family.</text>
</comment>
<dbReference type="SUPFAM" id="SSF81338">
    <property type="entry name" value="Aquaporin-like"/>
    <property type="match status" value="1"/>
</dbReference>
<dbReference type="Gene3D" id="1.20.1080.10">
    <property type="entry name" value="Glycerol uptake facilitator protein"/>
    <property type="match status" value="1"/>
</dbReference>
<feature type="region of interest" description="Disordered" evidence="7">
    <location>
        <begin position="253"/>
        <end position="281"/>
    </location>
</feature>
<dbReference type="EMBL" id="JBHTMK010000050">
    <property type="protein sequence ID" value="MFD1371034.1"/>
    <property type="molecule type" value="Genomic_DNA"/>
</dbReference>
<organism evidence="9 10">
    <name type="scientific">Actinoplanes sichuanensis</name>
    <dbReference type="NCBI Taxonomy" id="512349"/>
    <lineage>
        <taxon>Bacteria</taxon>
        <taxon>Bacillati</taxon>
        <taxon>Actinomycetota</taxon>
        <taxon>Actinomycetes</taxon>
        <taxon>Micromonosporales</taxon>
        <taxon>Micromonosporaceae</taxon>
        <taxon>Actinoplanes</taxon>
    </lineage>
</organism>
<dbReference type="InterPro" id="IPR022357">
    <property type="entry name" value="MIP_CS"/>
</dbReference>
<protein>
    <submittedName>
        <fullName evidence="9">MIP/aquaporin family protein</fullName>
    </submittedName>
</protein>
<keyword evidence="5 8" id="KW-0472">Membrane</keyword>
<evidence type="ECO:0000256" key="2">
    <source>
        <dbReference type="ARBA" id="ARBA00022448"/>
    </source>
</evidence>
<evidence type="ECO:0000256" key="6">
    <source>
        <dbReference type="RuleBase" id="RU000477"/>
    </source>
</evidence>
<dbReference type="Proteomes" id="UP001597183">
    <property type="component" value="Unassembled WGS sequence"/>
</dbReference>
<evidence type="ECO:0000313" key="9">
    <source>
        <dbReference type="EMBL" id="MFD1371034.1"/>
    </source>
</evidence>
<dbReference type="PRINTS" id="PR00783">
    <property type="entry name" value="MINTRINSICP"/>
</dbReference>
<keyword evidence="3 6" id="KW-0812">Transmembrane</keyword>
<dbReference type="Pfam" id="PF00230">
    <property type="entry name" value="MIP"/>
    <property type="match status" value="1"/>
</dbReference>
<dbReference type="PANTHER" id="PTHR45724:SF13">
    <property type="entry name" value="AQUAPORIN NIP1-1-RELATED"/>
    <property type="match status" value="1"/>
</dbReference>
<proteinExistence type="inferred from homology"/>
<feature type="transmembrane region" description="Helical" evidence="8">
    <location>
        <begin position="215"/>
        <end position="237"/>
    </location>
</feature>
<evidence type="ECO:0000256" key="4">
    <source>
        <dbReference type="ARBA" id="ARBA00022989"/>
    </source>
</evidence>
<evidence type="ECO:0000256" key="1">
    <source>
        <dbReference type="ARBA" id="ARBA00004141"/>
    </source>
</evidence>